<dbReference type="Pfam" id="PF16363">
    <property type="entry name" value="GDP_Man_Dehyd"/>
    <property type="match status" value="1"/>
</dbReference>
<dbReference type="Gene3D" id="3.40.50.720">
    <property type="entry name" value="NAD(P)-binding Rossmann-like Domain"/>
    <property type="match status" value="1"/>
</dbReference>
<dbReference type="InterPro" id="IPR016040">
    <property type="entry name" value="NAD(P)-bd_dom"/>
</dbReference>
<protein>
    <recommendedName>
        <fullName evidence="1">NAD(P)-binding domain-containing protein</fullName>
    </recommendedName>
</protein>
<dbReference type="Proteomes" id="UP000245890">
    <property type="component" value="Unassembled WGS sequence"/>
</dbReference>
<dbReference type="Gene3D" id="3.90.25.10">
    <property type="entry name" value="UDP-galactose 4-epimerase, domain 1"/>
    <property type="match status" value="1"/>
</dbReference>
<evidence type="ECO:0000313" key="3">
    <source>
        <dbReference type="Proteomes" id="UP000245890"/>
    </source>
</evidence>
<comment type="caution">
    <text evidence="2">The sequence shown here is derived from an EMBL/GenBank/DDBJ whole genome shotgun (WGS) entry which is preliminary data.</text>
</comment>
<dbReference type="EMBL" id="QENQ01000001">
    <property type="protein sequence ID" value="PVX31287.1"/>
    <property type="molecule type" value="Genomic_DNA"/>
</dbReference>
<feature type="domain" description="NAD(P)-binding" evidence="1">
    <location>
        <begin position="4"/>
        <end position="307"/>
    </location>
</feature>
<dbReference type="InterPro" id="IPR036291">
    <property type="entry name" value="NAD(P)-bd_dom_sf"/>
</dbReference>
<dbReference type="PANTHER" id="PTHR43000">
    <property type="entry name" value="DTDP-D-GLUCOSE 4,6-DEHYDRATASE-RELATED"/>
    <property type="match status" value="1"/>
</dbReference>
<dbReference type="RefSeq" id="WP_116470670.1">
    <property type="nucleotide sequence ID" value="NZ_QENQ01000001.1"/>
</dbReference>
<name>A0A2U0SIW5_9SPHN</name>
<organism evidence="2 3">
    <name type="scientific">Sphingomonas pokkalii</name>
    <dbReference type="NCBI Taxonomy" id="2175090"/>
    <lineage>
        <taxon>Bacteria</taxon>
        <taxon>Pseudomonadati</taxon>
        <taxon>Pseudomonadota</taxon>
        <taxon>Alphaproteobacteria</taxon>
        <taxon>Sphingomonadales</taxon>
        <taxon>Sphingomonadaceae</taxon>
        <taxon>Sphingomonas</taxon>
    </lineage>
</organism>
<reference evidence="2 3" key="1">
    <citation type="submission" date="2018-05" db="EMBL/GenBank/DDBJ databases">
        <title>Description of Sphingomonas pokkalii sp nov, isolated from the rhizosphere of saline tolerant pokkali rice and its draft genome analysis.</title>
        <authorList>
            <person name="Menon R."/>
            <person name="Kumari S."/>
            <person name="Rameshkumar N."/>
        </authorList>
    </citation>
    <scope>NUCLEOTIDE SEQUENCE [LARGE SCALE GENOMIC DNA]</scope>
    <source>
        <strain evidence="2 3">L3B27</strain>
    </source>
</reference>
<evidence type="ECO:0000313" key="2">
    <source>
        <dbReference type="EMBL" id="PVX31287.1"/>
    </source>
</evidence>
<evidence type="ECO:0000259" key="1">
    <source>
        <dbReference type="Pfam" id="PF16363"/>
    </source>
</evidence>
<proteinExistence type="predicted"/>
<keyword evidence="3" id="KW-1185">Reference proteome</keyword>
<sequence length="321" mass="35791">MKILITGAGGMMGSHLAEILVREGHEVLATFLDPTIDMTTVDPSVAFTPLDVCDRQAVFDLIEAHRPTEIYHLAAQSLPTVSWTDPWRTCRVNVEGTINVFEAILAVRKTDAAYDPMTVIACSSAEYGASLTPDRIPIGEDAPLLPLHPYGVSKVAQDLLGHQYHFNHGLRCIRARIFNCTGPRKRNDVVSDFGRAVVRSLHEEVPVRHGNLKTKRAIIDVRDMVDALIALARKGTPGEAYNICADIAYEISDILEMYFEAAGRRLPTEQDPALLRPSDEAIIFGDTTKIRRDTGWSPKLDLRRTLADVFAYEQEQYRRHG</sequence>
<dbReference type="OrthoDB" id="9779041at2"/>
<dbReference type="SUPFAM" id="SSF51735">
    <property type="entry name" value="NAD(P)-binding Rossmann-fold domains"/>
    <property type="match status" value="1"/>
</dbReference>
<gene>
    <name evidence="2" type="ORF">DD559_02900</name>
</gene>
<accession>A0A2U0SIW5</accession>
<dbReference type="AlphaFoldDB" id="A0A2U0SIW5"/>